<reference evidence="2 3" key="1">
    <citation type="submission" date="2017-10" db="EMBL/GenBank/DDBJ databases">
        <title>Comparative genomics in systemic dimorphic fungi from Ajellomycetaceae.</title>
        <authorList>
            <person name="Munoz J.F."/>
            <person name="Mcewen J.G."/>
            <person name="Clay O.K."/>
            <person name="Cuomo C.A."/>
        </authorList>
    </citation>
    <scope>NUCLEOTIDE SEQUENCE [LARGE SCALE GENOMIC DNA]</scope>
    <source>
        <strain evidence="2 3">UAMH4076</strain>
    </source>
</reference>
<organism evidence="2 3">
    <name type="scientific">[Emmonsia] crescens</name>
    <dbReference type="NCBI Taxonomy" id="73230"/>
    <lineage>
        <taxon>Eukaryota</taxon>
        <taxon>Fungi</taxon>
        <taxon>Dikarya</taxon>
        <taxon>Ascomycota</taxon>
        <taxon>Pezizomycotina</taxon>
        <taxon>Eurotiomycetes</taxon>
        <taxon>Eurotiomycetidae</taxon>
        <taxon>Onygenales</taxon>
        <taxon>Ajellomycetaceae</taxon>
        <taxon>Emergomyces</taxon>
    </lineage>
</organism>
<accession>A0A2B7ZAC5</accession>
<comment type="caution">
    <text evidence="2">The sequence shown here is derived from an EMBL/GenBank/DDBJ whole genome shotgun (WGS) entry which is preliminary data.</text>
</comment>
<dbReference type="AlphaFoldDB" id="A0A2B7ZAC5"/>
<gene>
    <name evidence="2" type="ORF">GX50_07297</name>
</gene>
<keyword evidence="3" id="KW-1185">Reference proteome</keyword>
<proteinExistence type="predicted"/>
<protein>
    <submittedName>
        <fullName evidence="2">Uncharacterized protein</fullName>
    </submittedName>
</protein>
<sequence length="466" mass="54008">MTDSDLTPIRVRGKRYKKSPLSTDKNATQKGRTRSSDKNLPHRRSGRPIKRKCREKIPSRGDKRVKVESTKVCHLEALPVELIEKIFLDSLELNLARASPRFGAILSRKRVYKILTFLAFFKDSKPEDNSASEYISNILRPLEYVPLDINAQKSLQNDVLSCRWFNLPLLKECQRDMFYSTLQKFVFGPQPCGIGMVLDPPGGDILNDHLNEDPVHWKMSLQGTDGCNKSRSLYIYSKRVVVTCDIFGTLQFFPMVVWTIPDKFFAGQPWTEEKFRLLHYLLVFTPYGLSPDALEYLQPSPPSFDISRDRIQDCIHYAIMEGNIWILSELLSWDEVAHPFRGRDPSGYGIRGEHFVTAVKRSEDPGLLQVLLRAHAESIPYDDPDITAWALRQKNYEFGQWLLSYMIEVPARRRDRHPLFSGGWARRHARSSRHDFPDDPGCHIWWADFEKYVKDRLPADEMGWKC</sequence>
<dbReference type="VEuPathDB" id="FungiDB:EMCG_02385"/>
<feature type="compositionally biased region" description="Basic residues" evidence="1">
    <location>
        <begin position="41"/>
        <end position="51"/>
    </location>
</feature>
<dbReference type="EMBL" id="PDND01000201">
    <property type="protein sequence ID" value="PGH29962.1"/>
    <property type="molecule type" value="Genomic_DNA"/>
</dbReference>
<evidence type="ECO:0000313" key="2">
    <source>
        <dbReference type="EMBL" id="PGH29962.1"/>
    </source>
</evidence>
<feature type="region of interest" description="Disordered" evidence="1">
    <location>
        <begin position="1"/>
        <end position="51"/>
    </location>
</feature>
<name>A0A2B7ZAC5_9EURO</name>
<evidence type="ECO:0000256" key="1">
    <source>
        <dbReference type="SAM" id="MobiDB-lite"/>
    </source>
</evidence>
<dbReference type="Proteomes" id="UP000226031">
    <property type="component" value="Unassembled WGS sequence"/>
</dbReference>
<evidence type="ECO:0000313" key="3">
    <source>
        <dbReference type="Proteomes" id="UP000226031"/>
    </source>
</evidence>
<feature type="compositionally biased region" description="Polar residues" evidence="1">
    <location>
        <begin position="20"/>
        <end position="30"/>
    </location>
</feature>